<accession>A0A1F6E9V1</accession>
<feature type="transmembrane region" description="Helical" evidence="1">
    <location>
        <begin position="29"/>
        <end position="50"/>
    </location>
</feature>
<organism evidence="2 3">
    <name type="scientific">Candidatus Kaiserbacteria bacterium RIFCSPHIGHO2_12_FULL_53_13</name>
    <dbReference type="NCBI Taxonomy" id="1798502"/>
    <lineage>
        <taxon>Bacteria</taxon>
        <taxon>Candidatus Kaiseribacteriota</taxon>
    </lineage>
</organism>
<name>A0A1F6E9V1_9BACT</name>
<keyword evidence="1" id="KW-0812">Transmembrane</keyword>
<gene>
    <name evidence="2" type="ORF">A3F27_03540</name>
</gene>
<sequence>MFFALAGLLELSATIPYLRDILRGRTRPALTTWGVWLLLALFTCAAAIFAGAYSSAVISGAVAIECLLVVLLAMRFKNFTFKKFDIVCILGVIFGLFAWWITKDPVEALVIAVIIDAIGAFPTIRHALLRPKEETIWLFVLGTLASISALVAAGEPKFSNVLVPVYLILLNTILTLIIFFGSRAKEMQEKMSLAPLQALPHRYSARMRHHI</sequence>
<comment type="caution">
    <text evidence="2">The sequence shown here is derived from an EMBL/GenBank/DDBJ whole genome shotgun (WGS) entry which is preliminary data.</text>
</comment>
<keyword evidence="1" id="KW-1133">Transmembrane helix</keyword>
<evidence type="ECO:0000256" key="1">
    <source>
        <dbReference type="SAM" id="Phobius"/>
    </source>
</evidence>
<dbReference type="AlphaFoldDB" id="A0A1F6E9V1"/>
<feature type="transmembrane region" description="Helical" evidence="1">
    <location>
        <begin position="86"/>
        <end position="102"/>
    </location>
</feature>
<feature type="transmembrane region" description="Helical" evidence="1">
    <location>
        <begin position="56"/>
        <end position="74"/>
    </location>
</feature>
<proteinExistence type="predicted"/>
<dbReference type="EMBL" id="MFLP01000023">
    <property type="protein sequence ID" value="OGG70463.1"/>
    <property type="molecule type" value="Genomic_DNA"/>
</dbReference>
<reference evidence="2 3" key="1">
    <citation type="journal article" date="2016" name="Nat. Commun.">
        <title>Thousands of microbial genomes shed light on interconnected biogeochemical processes in an aquifer system.</title>
        <authorList>
            <person name="Anantharaman K."/>
            <person name="Brown C.T."/>
            <person name="Hug L.A."/>
            <person name="Sharon I."/>
            <person name="Castelle C.J."/>
            <person name="Probst A.J."/>
            <person name="Thomas B.C."/>
            <person name="Singh A."/>
            <person name="Wilkins M.J."/>
            <person name="Karaoz U."/>
            <person name="Brodie E.L."/>
            <person name="Williams K.H."/>
            <person name="Hubbard S.S."/>
            <person name="Banfield J.F."/>
        </authorList>
    </citation>
    <scope>NUCLEOTIDE SEQUENCE [LARGE SCALE GENOMIC DNA]</scope>
</reference>
<feature type="transmembrane region" description="Helical" evidence="1">
    <location>
        <begin position="108"/>
        <end position="124"/>
    </location>
</feature>
<feature type="transmembrane region" description="Helical" evidence="1">
    <location>
        <begin position="161"/>
        <end position="181"/>
    </location>
</feature>
<feature type="transmembrane region" description="Helical" evidence="1">
    <location>
        <begin position="136"/>
        <end position="155"/>
    </location>
</feature>
<keyword evidence="1" id="KW-0472">Membrane</keyword>
<protein>
    <submittedName>
        <fullName evidence="2">Uncharacterized protein</fullName>
    </submittedName>
</protein>
<dbReference type="Proteomes" id="UP000176689">
    <property type="component" value="Unassembled WGS sequence"/>
</dbReference>
<evidence type="ECO:0000313" key="2">
    <source>
        <dbReference type="EMBL" id="OGG70463.1"/>
    </source>
</evidence>
<evidence type="ECO:0000313" key="3">
    <source>
        <dbReference type="Proteomes" id="UP000176689"/>
    </source>
</evidence>